<dbReference type="VEuPathDB" id="FungiDB:JI435_409430"/>
<protein>
    <submittedName>
        <fullName evidence="1">Uncharacterized protein</fullName>
    </submittedName>
</protein>
<organism evidence="1 2">
    <name type="scientific">Phaeosphaeria nodorum (strain SN15 / ATCC MYA-4574 / FGSC 10173)</name>
    <name type="common">Glume blotch fungus</name>
    <name type="synonym">Parastagonospora nodorum</name>
    <dbReference type="NCBI Taxonomy" id="321614"/>
    <lineage>
        <taxon>Eukaryota</taxon>
        <taxon>Fungi</taxon>
        <taxon>Dikarya</taxon>
        <taxon>Ascomycota</taxon>
        <taxon>Pezizomycotina</taxon>
        <taxon>Dothideomycetes</taxon>
        <taxon>Pleosporomycetidae</taxon>
        <taxon>Pleosporales</taxon>
        <taxon>Pleosporineae</taxon>
        <taxon>Phaeosphaeriaceae</taxon>
        <taxon>Parastagonospora</taxon>
    </lineage>
</organism>
<accession>A0A7U2F517</accession>
<evidence type="ECO:0000313" key="2">
    <source>
        <dbReference type="Proteomes" id="UP000663193"/>
    </source>
</evidence>
<dbReference type="EMBL" id="CP069028">
    <property type="protein sequence ID" value="QRC96679.1"/>
    <property type="molecule type" value="Genomic_DNA"/>
</dbReference>
<dbReference type="AlphaFoldDB" id="A0A7U2F517"/>
<proteinExistence type="predicted"/>
<keyword evidence="2" id="KW-1185">Reference proteome</keyword>
<name>A0A7U2F517_PHANO</name>
<dbReference type="Proteomes" id="UP000663193">
    <property type="component" value="Chromosome 6"/>
</dbReference>
<sequence length="72" mass="7979">MRYSEGTELFARLGELMAGRHLFLAGTEIQHYADGDESDFGSETDSRSGHGIEYNSTEELQSTMADCEIRSA</sequence>
<gene>
    <name evidence="1" type="ORF">JI435_409430</name>
</gene>
<evidence type="ECO:0000313" key="1">
    <source>
        <dbReference type="EMBL" id="QRC96679.1"/>
    </source>
</evidence>
<reference evidence="2" key="1">
    <citation type="journal article" date="2021" name="BMC Genomics">
        <title>Chromosome-level genome assembly and manually-curated proteome of model necrotroph Parastagonospora nodorum Sn15 reveals a genome-wide trove of candidate effector homologs, and redundancy of virulence-related functions within an accessory chromosome.</title>
        <authorList>
            <person name="Bertazzoni S."/>
            <person name="Jones D.A.B."/>
            <person name="Phan H.T."/>
            <person name="Tan K.-C."/>
            <person name="Hane J.K."/>
        </authorList>
    </citation>
    <scope>NUCLEOTIDE SEQUENCE [LARGE SCALE GENOMIC DNA]</scope>
    <source>
        <strain evidence="2">SN15 / ATCC MYA-4574 / FGSC 10173)</strain>
    </source>
</reference>